<dbReference type="PANTHER" id="PTHR31410">
    <property type="entry name" value="TRANSMEMBRANE PROTEIN 246"/>
    <property type="match status" value="1"/>
</dbReference>
<proteinExistence type="predicted"/>
<keyword evidence="3" id="KW-1185">Reference proteome</keyword>
<dbReference type="GO" id="GO:0006506">
    <property type="term" value="P:GPI anchor biosynthetic process"/>
    <property type="evidence" value="ECO:0007669"/>
    <property type="project" value="InterPro"/>
</dbReference>
<dbReference type="GO" id="GO:0016757">
    <property type="term" value="F:glycosyltransferase activity"/>
    <property type="evidence" value="ECO:0007669"/>
    <property type="project" value="InterPro"/>
</dbReference>
<keyword evidence="1" id="KW-0812">Transmembrane</keyword>
<name>A0A6A6ZR61_9PLEO</name>
<dbReference type="Proteomes" id="UP000799424">
    <property type="component" value="Unassembled WGS sequence"/>
</dbReference>
<keyword evidence="1" id="KW-1133">Transmembrane helix</keyword>
<dbReference type="EMBL" id="MU006233">
    <property type="protein sequence ID" value="KAF2823099.1"/>
    <property type="molecule type" value="Genomic_DNA"/>
</dbReference>
<dbReference type="PANTHER" id="PTHR31410:SF1">
    <property type="entry name" value="POST-GPI ATTACHMENT TO PROTEINS FACTOR 4"/>
    <property type="match status" value="1"/>
</dbReference>
<evidence type="ECO:0000313" key="3">
    <source>
        <dbReference type="Proteomes" id="UP000799424"/>
    </source>
</evidence>
<evidence type="ECO:0000256" key="1">
    <source>
        <dbReference type="SAM" id="Phobius"/>
    </source>
</evidence>
<protein>
    <submittedName>
        <fullName evidence="2">Integral membrane protein-like protein</fullName>
    </submittedName>
</protein>
<feature type="transmembrane region" description="Helical" evidence="1">
    <location>
        <begin position="282"/>
        <end position="303"/>
    </location>
</feature>
<dbReference type="GO" id="GO:0000139">
    <property type="term" value="C:Golgi membrane"/>
    <property type="evidence" value="ECO:0007669"/>
    <property type="project" value="InterPro"/>
</dbReference>
<feature type="transmembrane region" description="Helical" evidence="1">
    <location>
        <begin position="249"/>
        <end position="270"/>
    </location>
</feature>
<accession>A0A6A6ZR61</accession>
<dbReference type="CDD" id="cd22189">
    <property type="entry name" value="PGAP4-like_fungal"/>
    <property type="match status" value="1"/>
</dbReference>
<keyword evidence="1" id="KW-0472">Membrane</keyword>
<dbReference type="OrthoDB" id="2016523at2759"/>
<reference evidence="2" key="1">
    <citation type="journal article" date="2020" name="Stud. Mycol.">
        <title>101 Dothideomycetes genomes: a test case for predicting lifestyles and emergence of pathogens.</title>
        <authorList>
            <person name="Haridas S."/>
            <person name="Albert R."/>
            <person name="Binder M."/>
            <person name="Bloem J."/>
            <person name="Labutti K."/>
            <person name="Salamov A."/>
            <person name="Andreopoulos B."/>
            <person name="Baker S."/>
            <person name="Barry K."/>
            <person name="Bills G."/>
            <person name="Bluhm B."/>
            <person name="Cannon C."/>
            <person name="Castanera R."/>
            <person name="Culley D."/>
            <person name="Daum C."/>
            <person name="Ezra D."/>
            <person name="Gonzalez J."/>
            <person name="Henrissat B."/>
            <person name="Kuo A."/>
            <person name="Liang C."/>
            <person name="Lipzen A."/>
            <person name="Lutzoni F."/>
            <person name="Magnuson J."/>
            <person name="Mondo S."/>
            <person name="Nolan M."/>
            <person name="Ohm R."/>
            <person name="Pangilinan J."/>
            <person name="Park H.-J."/>
            <person name="Ramirez L."/>
            <person name="Alfaro M."/>
            <person name="Sun H."/>
            <person name="Tritt A."/>
            <person name="Yoshinaga Y."/>
            <person name="Zwiers L.-H."/>
            <person name="Turgeon B."/>
            <person name="Goodwin S."/>
            <person name="Spatafora J."/>
            <person name="Crous P."/>
            <person name="Grigoriev I."/>
        </authorList>
    </citation>
    <scope>NUCLEOTIDE SEQUENCE</scope>
    <source>
        <strain evidence="2">CBS 113818</strain>
    </source>
</reference>
<dbReference type="AlphaFoldDB" id="A0A6A6ZR61"/>
<sequence>MHFLLRPLTGIIVIITIAAFYTVASISLRDPTSLFFDPYKGFAPRYSSIRRQQAEAFIAAHDYANPTDVTKASDDKKKGKLCVGIPSMNREGIRYLPAAVGSLLQGLTTEERQESYLVVFIPHAKPESHSAYTENWLPGLVDEILIYDFGPDHLQFVSNMEHQRGRVEKKALLDYSFLLSKCAQKTTPYIAIFEDDTVVMDGWYHRTIAALEEADKETVLHSSKIDSLHLRLFYTEEYLGWNAEHWQSYLWNSVMVALISTAVLVFIRICRPKATLSAALTTFCRFLALYAVLAILIAFYFGLGRNTVLPMSTGVHKMTSFGCCNQALVYPNYKTRKLIAYLKDRQTGHLDVDLEDHANEYNELRFAITPSVVQHVGRKDSKGVGEKVWSFAFERFSEKRLRKEHEKVARLREAAA</sequence>
<dbReference type="InterPro" id="IPR029675">
    <property type="entry name" value="PGAP4"/>
</dbReference>
<feature type="transmembrane region" description="Helical" evidence="1">
    <location>
        <begin position="7"/>
        <end position="28"/>
    </location>
</feature>
<organism evidence="2 3">
    <name type="scientific">Ophiobolus disseminans</name>
    <dbReference type="NCBI Taxonomy" id="1469910"/>
    <lineage>
        <taxon>Eukaryota</taxon>
        <taxon>Fungi</taxon>
        <taxon>Dikarya</taxon>
        <taxon>Ascomycota</taxon>
        <taxon>Pezizomycotina</taxon>
        <taxon>Dothideomycetes</taxon>
        <taxon>Pleosporomycetidae</taxon>
        <taxon>Pleosporales</taxon>
        <taxon>Pleosporineae</taxon>
        <taxon>Phaeosphaeriaceae</taxon>
        <taxon>Ophiobolus</taxon>
    </lineage>
</organism>
<evidence type="ECO:0000313" key="2">
    <source>
        <dbReference type="EMBL" id="KAF2823099.1"/>
    </source>
</evidence>
<gene>
    <name evidence="2" type="ORF">CC86DRAFT_372812</name>
</gene>